<dbReference type="Gene3D" id="3.40.50.11970">
    <property type="match status" value="1"/>
</dbReference>
<feature type="signal peptide" evidence="1">
    <location>
        <begin position="1"/>
        <end position="21"/>
    </location>
</feature>
<evidence type="ECO:0000313" key="3">
    <source>
        <dbReference type="Proteomes" id="UP000766986"/>
    </source>
</evidence>
<dbReference type="Pfam" id="PF03415">
    <property type="entry name" value="Peptidase_C11"/>
    <property type="match status" value="1"/>
</dbReference>
<gene>
    <name evidence="2" type="ORF">H7U35_08140</name>
</gene>
<dbReference type="PROSITE" id="PS51257">
    <property type="entry name" value="PROKAR_LIPOPROTEIN"/>
    <property type="match status" value="1"/>
</dbReference>
<feature type="chain" id="PRO_5045402078" evidence="1">
    <location>
        <begin position="22"/>
        <end position="394"/>
    </location>
</feature>
<dbReference type="Proteomes" id="UP000766986">
    <property type="component" value="Unassembled WGS sequence"/>
</dbReference>
<organism evidence="2 3">
    <name type="scientific">Mediterranea massiliensis</name>
    <dbReference type="NCBI Taxonomy" id="1841865"/>
    <lineage>
        <taxon>Bacteria</taxon>
        <taxon>Pseudomonadati</taxon>
        <taxon>Bacteroidota</taxon>
        <taxon>Bacteroidia</taxon>
        <taxon>Bacteroidales</taxon>
        <taxon>Bacteroidaceae</taxon>
        <taxon>Mediterranea</taxon>
    </lineage>
</organism>
<dbReference type="PANTHER" id="PTHR37835:SF1">
    <property type="entry name" value="ALPHA-CLOSTRIPAIN"/>
    <property type="match status" value="1"/>
</dbReference>
<protein>
    <submittedName>
        <fullName evidence="2">Peptidase C11</fullName>
    </submittedName>
</protein>
<comment type="caution">
    <text evidence="2">The sequence shown here is derived from an EMBL/GenBank/DDBJ whole genome shotgun (WGS) entry which is preliminary data.</text>
</comment>
<proteinExistence type="predicted"/>
<sequence length="394" mass="43549">MLKRNTLVVMLLSLLALVSCQKDEPAPSPSSYKRTVLVYIAADNNLSSFALQDLAEMEEGMAQVPDGTLHLLVYIDTGSSPRLVELKKQNGQVVEDVVRTYDDRNSVGVDETLEVFDAVFTNPDFLAESYGLIYWSHADGWIPYGEVSTRWVGQDKTDGDHRMNLSELVTVLQSAPHLDFLMFDACFMASVEVAYEVRSFADYYIASPTETPGPGAPYQVLVPLMAADQAAVQMGQAYCDYYAANYNGGIGISNSNWTGGASLCVMRTDALEALAALTTQLLPAEVVDIASLKKSVFDYDHDGWGRDYVGYFDLKQLMEQVLDDASYATWTQAFDAAIAYWSTTPKNYSQFAGMFSMEGANGITHYIPGSSTQRDAAYRSLKWYQDAGLEKLGW</sequence>
<evidence type="ECO:0000313" key="2">
    <source>
        <dbReference type="EMBL" id="MBM6735188.1"/>
    </source>
</evidence>
<keyword evidence="1" id="KW-0732">Signal</keyword>
<reference evidence="2 3" key="1">
    <citation type="journal article" date="2021" name="Sci. Rep.">
        <title>The distribution of antibiotic resistance genes in chicken gut microbiota commensals.</title>
        <authorList>
            <person name="Juricova H."/>
            <person name="Matiasovicova J."/>
            <person name="Kubasova T."/>
            <person name="Cejkova D."/>
            <person name="Rychlik I."/>
        </authorList>
    </citation>
    <scope>NUCLEOTIDE SEQUENCE [LARGE SCALE GENOMIC DNA]</scope>
    <source>
        <strain evidence="2 3">An772</strain>
    </source>
</reference>
<accession>A0ABS2E0P3</accession>
<dbReference type="PANTHER" id="PTHR37835">
    <property type="entry name" value="ALPHA-CLOSTRIPAIN"/>
    <property type="match status" value="1"/>
</dbReference>
<dbReference type="EMBL" id="JACLYZ010000014">
    <property type="protein sequence ID" value="MBM6735188.1"/>
    <property type="molecule type" value="Genomic_DNA"/>
</dbReference>
<evidence type="ECO:0000256" key="1">
    <source>
        <dbReference type="SAM" id="SignalP"/>
    </source>
</evidence>
<dbReference type="InterPro" id="IPR005077">
    <property type="entry name" value="Peptidase_C11"/>
</dbReference>
<name>A0ABS2E0P3_9BACT</name>
<dbReference type="RefSeq" id="WP_205095337.1">
    <property type="nucleotide sequence ID" value="NZ_JACLYZ010000014.1"/>
</dbReference>
<keyword evidence="3" id="KW-1185">Reference proteome</keyword>